<keyword evidence="2" id="KW-1185">Reference proteome</keyword>
<gene>
    <name evidence="1" type="ORF">GCM10010976_18260</name>
</gene>
<dbReference type="EMBL" id="BMFQ01000002">
    <property type="protein sequence ID" value="GGG47172.1"/>
    <property type="molecule type" value="Genomic_DNA"/>
</dbReference>
<proteinExistence type="predicted"/>
<name>A0A917LP14_9FLAO</name>
<evidence type="ECO:0000313" key="1">
    <source>
        <dbReference type="EMBL" id="GGG47172.1"/>
    </source>
</evidence>
<comment type="caution">
    <text evidence="1">The sequence shown here is derived from an EMBL/GenBank/DDBJ whole genome shotgun (WGS) entry which is preliminary data.</text>
</comment>
<organism evidence="1 2">
    <name type="scientific">Bizionia arctica</name>
    <dbReference type="NCBI Taxonomy" id="1495645"/>
    <lineage>
        <taxon>Bacteria</taxon>
        <taxon>Pseudomonadati</taxon>
        <taxon>Bacteroidota</taxon>
        <taxon>Flavobacteriia</taxon>
        <taxon>Flavobacteriales</taxon>
        <taxon>Flavobacteriaceae</taxon>
        <taxon>Bizionia</taxon>
    </lineage>
</organism>
<accession>A0A917LP14</accession>
<dbReference type="PROSITE" id="PS51257">
    <property type="entry name" value="PROKAR_LIPOPROTEIN"/>
    <property type="match status" value="1"/>
</dbReference>
<dbReference type="Proteomes" id="UP000625976">
    <property type="component" value="Unassembled WGS sequence"/>
</dbReference>
<dbReference type="InterPro" id="IPR028994">
    <property type="entry name" value="Integrin_alpha_N"/>
</dbReference>
<evidence type="ECO:0000313" key="2">
    <source>
        <dbReference type="Proteomes" id="UP000625976"/>
    </source>
</evidence>
<protein>
    <submittedName>
        <fullName evidence="1">Uncharacterized protein</fullName>
    </submittedName>
</protein>
<dbReference type="RefSeq" id="WP_188464057.1">
    <property type="nucleotide sequence ID" value="NZ_BMFQ01000002.1"/>
</dbReference>
<reference evidence="1" key="2">
    <citation type="submission" date="2020-09" db="EMBL/GenBank/DDBJ databases">
        <authorList>
            <person name="Sun Q."/>
            <person name="Zhou Y."/>
        </authorList>
    </citation>
    <scope>NUCLEOTIDE SEQUENCE</scope>
    <source>
        <strain evidence="1">CGMCC 1.12751</strain>
    </source>
</reference>
<dbReference type="SUPFAM" id="SSF69318">
    <property type="entry name" value="Integrin alpha N-terminal domain"/>
    <property type="match status" value="1"/>
</dbReference>
<dbReference type="AlphaFoldDB" id="A0A917LP14"/>
<sequence length="316" mass="35564">MKYASLLSCLLIVLFSGCNKVKPKGDKEVRAFVKEWNQAHTQLKVAYLERDYMSLVSYYGGERTKSQVQQDKNLLFQQFPNYTQRVLDDQFDITKEAGSYLVTFTNHVSYGGIEADYASYLSLTIKNGAFKIQREGVVEDGNNLDAPIFPSAREDIIFFSNNRQVYGDFNGDGLSDYATVISPELNVILTKGTQYNDAIDCEGGCNSIIKFSNKELEDIKIEESYQSELENLKDLNGDGADEIGYWDIKPTTKSLYVFNPTNGMLLCDPIVINTAIHKNLKLIDVFKKTGPNKITVTRSAEVNGKWVLLSEVITLD</sequence>
<reference evidence="1" key="1">
    <citation type="journal article" date="2014" name="Int. J. Syst. Evol. Microbiol.">
        <title>Complete genome sequence of Corynebacterium casei LMG S-19264T (=DSM 44701T), isolated from a smear-ripened cheese.</title>
        <authorList>
            <consortium name="US DOE Joint Genome Institute (JGI-PGF)"/>
            <person name="Walter F."/>
            <person name="Albersmeier A."/>
            <person name="Kalinowski J."/>
            <person name="Ruckert C."/>
        </authorList>
    </citation>
    <scope>NUCLEOTIDE SEQUENCE</scope>
    <source>
        <strain evidence="1">CGMCC 1.12751</strain>
    </source>
</reference>